<evidence type="ECO:0000256" key="1">
    <source>
        <dbReference type="SAM" id="MobiDB-lite"/>
    </source>
</evidence>
<keyword evidence="3" id="KW-1185">Reference proteome</keyword>
<feature type="compositionally biased region" description="Basic residues" evidence="1">
    <location>
        <begin position="21"/>
        <end position="34"/>
    </location>
</feature>
<gene>
    <name evidence="2" type="ORF">ILUMI_19524</name>
</gene>
<comment type="caution">
    <text evidence="2">The sequence shown here is derived from an EMBL/GenBank/DDBJ whole genome shotgun (WGS) entry which is preliminary data.</text>
</comment>
<proteinExistence type="predicted"/>
<feature type="region of interest" description="Disordered" evidence="1">
    <location>
        <begin position="20"/>
        <end position="68"/>
    </location>
</feature>
<protein>
    <submittedName>
        <fullName evidence="2">Uncharacterized protein</fullName>
    </submittedName>
</protein>
<reference evidence="2" key="1">
    <citation type="submission" date="2019-08" db="EMBL/GenBank/DDBJ databases">
        <title>The genome of the North American firefly Photinus pyralis.</title>
        <authorList>
            <consortium name="Photinus pyralis genome working group"/>
            <person name="Fallon T.R."/>
            <person name="Sander Lower S.E."/>
            <person name="Weng J.-K."/>
        </authorList>
    </citation>
    <scope>NUCLEOTIDE SEQUENCE</scope>
    <source>
        <strain evidence="2">TRF0915ILg1</strain>
        <tissue evidence="2">Whole body</tissue>
    </source>
</reference>
<feature type="compositionally biased region" description="Basic and acidic residues" evidence="1">
    <location>
        <begin position="46"/>
        <end position="68"/>
    </location>
</feature>
<evidence type="ECO:0000313" key="3">
    <source>
        <dbReference type="Proteomes" id="UP000801492"/>
    </source>
</evidence>
<sequence>MSKTAYKVELENFQVKDKVMRGKNKLRGHRKRKESHKEGQNWIPKVRPETTNKPEEQAKKTESDSNPG</sequence>
<organism evidence="2 3">
    <name type="scientific">Ignelater luminosus</name>
    <name type="common">Cucubano</name>
    <name type="synonym">Pyrophorus luminosus</name>
    <dbReference type="NCBI Taxonomy" id="2038154"/>
    <lineage>
        <taxon>Eukaryota</taxon>
        <taxon>Metazoa</taxon>
        <taxon>Ecdysozoa</taxon>
        <taxon>Arthropoda</taxon>
        <taxon>Hexapoda</taxon>
        <taxon>Insecta</taxon>
        <taxon>Pterygota</taxon>
        <taxon>Neoptera</taxon>
        <taxon>Endopterygota</taxon>
        <taxon>Coleoptera</taxon>
        <taxon>Polyphaga</taxon>
        <taxon>Elateriformia</taxon>
        <taxon>Elateroidea</taxon>
        <taxon>Elateridae</taxon>
        <taxon>Agrypninae</taxon>
        <taxon>Pyrophorini</taxon>
        <taxon>Ignelater</taxon>
    </lineage>
</organism>
<dbReference type="EMBL" id="VTPC01087028">
    <property type="protein sequence ID" value="KAF2886649.1"/>
    <property type="molecule type" value="Genomic_DNA"/>
</dbReference>
<name>A0A8K0G5E4_IGNLU</name>
<dbReference type="Proteomes" id="UP000801492">
    <property type="component" value="Unassembled WGS sequence"/>
</dbReference>
<accession>A0A8K0G5E4</accession>
<evidence type="ECO:0000313" key="2">
    <source>
        <dbReference type="EMBL" id="KAF2886649.1"/>
    </source>
</evidence>
<dbReference type="AlphaFoldDB" id="A0A8K0G5E4"/>